<name>A0A0F9F5A3_9ZZZZ</name>
<organism evidence="2">
    <name type="scientific">marine sediment metagenome</name>
    <dbReference type="NCBI Taxonomy" id="412755"/>
    <lineage>
        <taxon>unclassified sequences</taxon>
        <taxon>metagenomes</taxon>
        <taxon>ecological metagenomes</taxon>
    </lineage>
</organism>
<comment type="caution">
    <text evidence="2">The sequence shown here is derived from an EMBL/GenBank/DDBJ whole genome shotgun (WGS) entry which is preliminary data.</text>
</comment>
<keyword evidence="1" id="KW-1133">Transmembrane helix</keyword>
<evidence type="ECO:0000256" key="1">
    <source>
        <dbReference type="SAM" id="Phobius"/>
    </source>
</evidence>
<reference evidence="2" key="1">
    <citation type="journal article" date="2015" name="Nature">
        <title>Complex archaea that bridge the gap between prokaryotes and eukaryotes.</title>
        <authorList>
            <person name="Spang A."/>
            <person name="Saw J.H."/>
            <person name="Jorgensen S.L."/>
            <person name="Zaremba-Niedzwiedzka K."/>
            <person name="Martijn J."/>
            <person name="Lind A.E."/>
            <person name="van Eijk R."/>
            <person name="Schleper C."/>
            <person name="Guy L."/>
            <person name="Ettema T.J."/>
        </authorList>
    </citation>
    <scope>NUCLEOTIDE SEQUENCE</scope>
</reference>
<feature type="transmembrane region" description="Helical" evidence="1">
    <location>
        <begin position="58"/>
        <end position="80"/>
    </location>
</feature>
<evidence type="ECO:0000313" key="2">
    <source>
        <dbReference type="EMBL" id="KKL52405.1"/>
    </source>
</evidence>
<accession>A0A0F9F5A3</accession>
<sequence>MDWLKKFYKFFWSRTSARPWTYEIRDWTIRHPFAAGSIATVTVIGGVTSQVVGVVTFGYWAIPVVVFWDFMAFVGGHLYWDTAGAYVKVSGHRRRTFVDKVVRGIKDWLSWREV</sequence>
<gene>
    <name evidence="2" type="ORF">LCGC14_2285810</name>
</gene>
<protein>
    <submittedName>
        <fullName evidence="2">Uncharacterized protein</fullName>
    </submittedName>
</protein>
<feature type="transmembrane region" description="Helical" evidence="1">
    <location>
        <begin position="33"/>
        <end position="52"/>
    </location>
</feature>
<keyword evidence="1" id="KW-0812">Transmembrane</keyword>
<proteinExistence type="predicted"/>
<dbReference type="AlphaFoldDB" id="A0A0F9F5A3"/>
<dbReference type="EMBL" id="LAZR01031907">
    <property type="protein sequence ID" value="KKL52405.1"/>
    <property type="molecule type" value="Genomic_DNA"/>
</dbReference>
<keyword evidence="1" id="KW-0472">Membrane</keyword>